<dbReference type="Proteomes" id="UP000000383">
    <property type="component" value="Chromosome"/>
</dbReference>
<evidence type="ECO:0000313" key="1">
    <source>
        <dbReference type="EMBL" id="ADI31095.1"/>
    </source>
</evidence>
<reference evidence="1 2" key="2">
    <citation type="journal article" date="2011" name="J. Bacteriol.">
        <title>Genomes of three methylotrophs from a single niche uncover genetic and metabolic divergence of Methylophilaceae.</title>
        <authorList>
            <person name="Lapidus A."/>
            <person name="Clum A."/>
            <person name="Labutti K."/>
            <person name="Kaluzhnaya M.G."/>
            <person name="Lim S."/>
            <person name="Beck D.A."/>
            <person name="Glavina Del Rio T."/>
            <person name="Nolan M."/>
            <person name="Mavromatis K."/>
            <person name="Huntemann M."/>
            <person name="Lucas S."/>
            <person name="Lidstrom M.E."/>
            <person name="Ivanova N."/>
            <person name="Chistoserdova L."/>
        </authorList>
    </citation>
    <scope>NUCLEOTIDE SEQUENCE [LARGE SCALE GENOMIC DNA]</scope>
    <source>
        <strain evidence="1 2">301</strain>
    </source>
</reference>
<name>D7DP64_METV0</name>
<dbReference type="HOGENOM" id="CLU_2862743_0_0_4"/>
<dbReference type="AlphaFoldDB" id="D7DP64"/>
<sequence>MILNKVAARKNNTLDAGKNRSRALSLLMEEMAVWYPAPYYDIEVMVSQETKGFKSNTRSKVLLA</sequence>
<reference evidence="2" key="1">
    <citation type="submission" date="2010-05" db="EMBL/GenBank/DDBJ databases">
        <title>Complete sequence of Methylotenera sp. 301.</title>
        <authorList>
            <person name="Lucas S."/>
            <person name="Copeland A."/>
            <person name="Lapidus A."/>
            <person name="Cheng J.-F."/>
            <person name="Bruce D."/>
            <person name="Goodwin L."/>
            <person name="Pitluck S."/>
            <person name="Clum A."/>
            <person name="Land M."/>
            <person name="Hauser L."/>
            <person name="Kyrpides N."/>
            <person name="Ivanova N."/>
            <person name="Chistoservova L."/>
            <person name="Kalyuzhnaya M."/>
            <person name="Woyke T."/>
        </authorList>
    </citation>
    <scope>NUCLEOTIDE SEQUENCE [LARGE SCALE GENOMIC DNA]</scope>
    <source>
        <strain evidence="2">301</strain>
    </source>
</reference>
<proteinExistence type="predicted"/>
<protein>
    <submittedName>
        <fullName evidence="1">Uncharacterized protein</fullName>
    </submittedName>
</protein>
<gene>
    <name evidence="1" type="ordered locus">M301_2741</name>
</gene>
<dbReference type="EMBL" id="CP002056">
    <property type="protein sequence ID" value="ADI31095.1"/>
    <property type="molecule type" value="Genomic_DNA"/>
</dbReference>
<dbReference type="KEGG" id="meh:M301_2741"/>
<keyword evidence="2" id="KW-1185">Reference proteome</keyword>
<evidence type="ECO:0000313" key="2">
    <source>
        <dbReference type="Proteomes" id="UP000000383"/>
    </source>
</evidence>
<dbReference type="RefSeq" id="WP_013149400.1">
    <property type="nucleotide sequence ID" value="NC_014207.1"/>
</dbReference>
<accession>D7DP64</accession>
<organism evidence="1 2">
    <name type="scientific">Methylotenera versatilis (strain 301)</name>
    <dbReference type="NCBI Taxonomy" id="666681"/>
    <lineage>
        <taxon>Bacteria</taxon>
        <taxon>Pseudomonadati</taxon>
        <taxon>Pseudomonadota</taxon>
        <taxon>Betaproteobacteria</taxon>
        <taxon>Nitrosomonadales</taxon>
        <taxon>Methylophilaceae</taxon>
        <taxon>Methylotenera</taxon>
    </lineage>
</organism>